<protein>
    <submittedName>
        <fullName evidence="2">DUF484 family protein</fullName>
    </submittedName>
</protein>
<dbReference type="InterPro" id="IPR007435">
    <property type="entry name" value="DUF484"/>
</dbReference>
<dbReference type="PANTHER" id="PTHR38765:SF1">
    <property type="entry name" value="DUF484 DOMAIN-CONTAINING PROTEIN"/>
    <property type="match status" value="1"/>
</dbReference>
<dbReference type="Pfam" id="PF04340">
    <property type="entry name" value="DUF484"/>
    <property type="match status" value="1"/>
</dbReference>
<proteinExistence type="predicted"/>
<sequence length="263" mass="29381">MAESPVSRRPRTLDPERVAEWLATHPDFFEGREGLLQQLRVPHPEARGGSISLLERLVHDLRGRTLQAEERLGELLDTARDNESRYQRLRQLALDLLDAESDDALAETLATRLSELFDIPAVCLWQRDAGSTAQPPRQPLDDSRAEQFERLLDGRASRCLAMPRTRWEALLPDHSWPLGADCEDLVEATQADATRGSAVIVRLTRGECLGYLVVASAEAEQFRAGLDTLFPEYLGDVLARCLGRNTHSSPPRSPKARNDQAAQ</sequence>
<reference evidence="2 3" key="1">
    <citation type="submission" date="2019-07" db="EMBL/GenBank/DDBJ databases">
        <title>Diversity of Bacteria from Kongsfjorden, Arctic.</title>
        <authorList>
            <person name="Yu Y."/>
        </authorList>
    </citation>
    <scope>NUCLEOTIDE SEQUENCE [LARGE SCALE GENOMIC DNA]</scope>
    <source>
        <strain evidence="2 3">SM1923</strain>
    </source>
</reference>
<keyword evidence="3" id="KW-1185">Reference proteome</keyword>
<organism evidence="2 3">
    <name type="scientific">Cobetia crustatorum</name>
    <dbReference type="NCBI Taxonomy" id="553385"/>
    <lineage>
        <taxon>Bacteria</taxon>
        <taxon>Pseudomonadati</taxon>
        <taxon>Pseudomonadota</taxon>
        <taxon>Gammaproteobacteria</taxon>
        <taxon>Oceanospirillales</taxon>
        <taxon>Halomonadaceae</taxon>
        <taxon>Cobetia</taxon>
    </lineage>
</organism>
<dbReference type="Proteomes" id="UP000319941">
    <property type="component" value="Unassembled WGS sequence"/>
</dbReference>
<dbReference type="EMBL" id="VNFH01000003">
    <property type="protein sequence ID" value="TVU72049.1"/>
    <property type="molecule type" value="Genomic_DNA"/>
</dbReference>
<dbReference type="Gene3D" id="3.30.450.40">
    <property type="match status" value="1"/>
</dbReference>
<gene>
    <name evidence="2" type="ORF">FQP86_05900</name>
</gene>
<feature type="region of interest" description="Disordered" evidence="1">
    <location>
        <begin position="244"/>
        <end position="263"/>
    </location>
</feature>
<accession>A0A558HSF7</accession>
<evidence type="ECO:0000256" key="1">
    <source>
        <dbReference type="SAM" id="MobiDB-lite"/>
    </source>
</evidence>
<comment type="caution">
    <text evidence="2">The sequence shown here is derived from an EMBL/GenBank/DDBJ whole genome shotgun (WGS) entry which is preliminary data.</text>
</comment>
<dbReference type="PANTHER" id="PTHR38765">
    <property type="entry name" value="DUF484 DOMAIN-CONTAINING PROTEIN"/>
    <property type="match status" value="1"/>
</dbReference>
<dbReference type="STRING" id="553385.GCA_000591415_01245"/>
<dbReference type="AlphaFoldDB" id="A0A558HSF7"/>
<dbReference type="OrthoDB" id="8525200at2"/>
<evidence type="ECO:0000313" key="2">
    <source>
        <dbReference type="EMBL" id="TVU72049.1"/>
    </source>
</evidence>
<name>A0A558HSF7_9GAMM</name>
<dbReference type="InterPro" id="IPR029016">
    <property type="entry name" value="GAF-like_dom_sf"/>
</dbReference>
<evidence type="ECO:0000313" key="3">
    <source>
        <dbReference type="Proteomes" id="UP000319941"/>
    </source>
</evidence>
<dbReference type="RefSeq" id="WP_024951468.1">
    <property type="nucleotide sequence ID" value="NZ_CAWOWR010000087.1"/>
</dbReference>